<gene>
    <name evidence="1" type="ORF">M0R45_031172</name>
</gene>
<name>A0AAW1WGG9_RUBAR</name>
<evidence type="ECO:0000313" key="1">
    <source>
        <dbReference type="EMBL" id="KAK9922723.1"/>
    </source>
</evidence>
<comment type="caution">
    <text evidence="1">The sequence shown here is derived from an EMBL/GenBank/DDBJ whole genome shotgun (WGS) entry which is preliminary data.</text>
</comment>
<dbReference type="AlphaFoldDB" id="A0AAW1WGG9"/>
<evidence type="ECO:0000313" key="2">
    <source>
        <dbReference type="Proteomes" id="UP001457282"/>
    </source>
</evidence>
<reference evidence="1 2" key="1">
    <citation type="journal article" date="2023" name="G3 (Bethesda)">
        <title>A chromosome-length genome assembly and annotation of blackberry (Rubus argutus, cv. 'Hillquist').</title>
        <authorList>
            <person name="Bruna T."/>
            <person name="Aryal R."/>
            <person name="Dudchenko O."/>
            <person name="Sargent D.J."/>
            <person name="Mead D."/>
            <person name="Buti M."/>
            <person name="Cavallini A."/>
            <person name="Hytonen T."/>
            <person name="Andres J."/>
            <person name="Pham M."/>
            <person name="Weisz D."/>
            <person name="Mascagni F."/>
            <person name="Usai G."/>
            <person name="Natali L."/>
            <person name="Bassil N."/>
            <person name="Fernandez G.E."/>
            <person name="Lomsadze A."/>
            <person name="Armour M."/>
            <person name="Olukolu B."/>
            <person name="Poorten T."/>
            <person name="Britton C."/>
            <person name="Davik J."/>
            <person name="Ashrafi H."/>
            <person name="Aiden E.L."/>
            <person name="Borodovsky M."/>
            <person name="Worthington M."/>
        </authorList>
    </citation>
    <scope>NUCLEOTIDE SEQUENCE [LARGE SCALE GENOMIC DNA]</scope>
    <source>
        <strain evidence="1">PI 553951</strain>
    </source>
</reference>
<organism evidence="1 2">
    <name type="scientific">Rubus argutus</name>
    <name type="common">Southern blackberry</name>
    <dbReference type="NCBI Taxonomy" id="59490"/>
    <lineage>
        <taxon>Eukaryota</taxon>
        <taxon>Viridiplantae</taxon>
        <taxon>Streptophyta</taxon>
        <taxon>Embryophyta</taxon>
        <taxon>Tracheophyta</taxon>
        <taxon>Spermatophyta</taxon>
        <taxon>Magnoliopsida</taxon>
        <taxon>eudicotyledons</taxon>
        <taxon>Gunneridae</taxon>
        <taxon>Pentapetalae</taxon>
        <taxon>rosids</taxon>
        <taxon>fabids</taxon>
        <taxon>Rosales</taxon>
        <taxon>Rosaceae</taxon>
        <taxon>Rosoideae</taxon>
        <taxon>Rosoideae incertae sedis</taxon>
        <taxon>Rubus</taxon>
    </lineage>
</organism>
<keyword evidence="2" id="KW-1185">Reference proteome</keyword>
<dbReference type="EMBL" id="JBEDUW010000006">
    <property type="protein sequence ID" value="KAK9922723.1"/>
    <property type="molecule type" value="Genomic_DNA"/>
</dbReference>
<sequence length="97" mass="11043">MASTPVLNNSGLSLATIEPLNGSNFKKWKETVELYLGLQGIDWCLSEPELLIDDFSSDQDMAKQREWVRANRMTRLILKRTMTDVVRGSVPEKENSQ</sequence>
<protein>
    <recommendedName>
        <fullName evidence="3">DUF4219 domain-containing protein</fullName>
    </recommendedName>
</protein>
<proteinExistence type="predicted"/>
<evidence type="ECO:0008006" key="3">
    <source>
        <dbReference type="Google" id="ProtNLM"/>
    </source>
</evidence>
<dbReference type="Proteomes" id="UP001457282">
    <property type="component" value="Unassembled WGS sequence"/>
</dbReference>
<accession>A0AAW1WGG9</accession>